<name>A0ABN6N5Z2_9BACT</name>
<dbReference type="EMBL" id="AP025592">
    <property type="protein sequence ID" value="BDG08612.1"/>
    <property type="molecule type" value="Genomic_DNA"/>
</dbReference>
<reference evidence="2" key="1">
    <citation type="journal article" date="2022" name="Int. J. Syst. Evol. Microbiol.">
        <title>Anaeromyxobacter oryzae sp. nov., Anaeromyxobacter diazotrophicus sp. nov. and Anaeromyxobacter paludicola sp. nov., isolated from paddy soils.</title>
        <authorList>
            <person name="Itoh H."/>
            <person name="Xu Z."/>
            <person name="Mise K."/>
            <person name="Masuda Y."/>
            <person name="Ushijima N."/>
            <person name="Hayakawa C."/>
            <person name="Shiratori Y."/>
            <person name="Senoo K."/>
        </authorList>
    </citation>
    <scope>NUCLEOTIDE SEQUENCE [LARGE SCALE GENOMIC DNA]</scope>
    <source>
        <strain evidence="2">Red630</strain>
    </source>
</reference>
<proteinExistence type="predicted"/>
<sequence>MKIYTHFEAVPSRVLGVLRLLRSAGTQGVPDESITRLLQPLPLRRDNDADTMSTKTLAALKELSSDGHALIDERADKRGRVGLVLADSLLAVPDDGFDSAARAAIKRAVLRPTVGGLPNQFVDVMAWMSWLPACSMPEDHAAFKLRLAASGLDLDAYGLGNDQRWDNVIYWGRFTGLLWQRTREACAGVVADATTFLREATNVIFASNSTLQVHEFRTRLGEACSALDGGASSTRIASVMASRQVIGDDHETRLSPSVCLALRTLKQAGALDYGCPDDQRKFLLMTGNEKISFVSRGSATP</sequence>
<evidence type="ECO:0000313" key="2">
    <source>
        <dbReference type="Proteomes" id="UP001162734"/>
    </source>
</evidence>
<organism evidence="1 2">
    <name type="scientific">Anaeromyxobacter paludicola</name>
    <dbReference type="NCBI Taxonomy" id="2918171"/>
    <lineage>
        <taxon>Bacteria</taxon>
        <taxon>Pseudomonadati</taxon>
        <taxon>Myxococcota</taxon>
        <taxon>Myxococcia</taxon>
        <taxon>Myxococcales</taxon>
        <taxon>Cystobacterineae</taxon>
        <taxon>Anaeromyxobacteraceae</taxon>
        <taxon>Anaeromyxobacter</taxon>
    </lineage>
</organism>
<accession>A0ABN6N5Z2</accession>
<evidence type="ECO:0000313" key="1">
    <source>
        <dbReference type="EMBL" id="BDG08612.1"/>
    </source>
</evidence>
<gene>
    <name evidence="1" type="ORF">AMPC_17250</name>
</gene>
<protein>
    <submittedName>
        <fullName evidence="1">Uncharacterized protein</fullName>
    </submittedName>
</protein>
<dbReference type="Proteomes" id="UP001162734">
    <property type="component" value="Chromosome"/>
</dbReference>
<keyword evidence="2" id="KW-1185">Reference proteome</keyword>